<keyword evidence="2" id="KW-1185">Reference proteome</keyword>
<dbReference type="GO" id="GO:0097367">
    <property type="term" value="F:carbohydrate derivative binding"/>
    <property type="evidence" value="ECO:0007669"/>
    <property type="project" value="InterPro"/>
</dbReference>
<accession>A0A2T2N3B3</accession>
<dbReference type="GO" id="GO:1901135">
    <property type="term" value="P:carbohydrate derivative metabolic process"/>
    <property type="evidence" value="ECO:0007669"/>
    <property type="project" value="InterPro"/>
</dbReference>
<dbReference type="AlphaFoldDB" id="A0A2T2N3B3"/>
<reference evidence="1 2" key="1">
    <citation type="journal article" date="2018" name="Front. Microbiol.">
        <title>Genome-Wide Analysis of Corynespora cassiicola Leaf Fall Disease Putative Effectors.</title>
        <authorList>
            <person name="Lopez D."/>
            <person name="Ribeiro S."/>
            <person name="Label P."/>
            <person name="Fumanal B."/>
            <person name="Venisse J.S."/>
            <person name="Kohler A."/>
            <person name="de Oliveira R.R."/>
            <person name="Labutti K."/>
            <person name="Lipzen A."/>
            <person name="Lail K."/>
            <person name="Bauer D."/>
            <person name="Ohm R.A."/>
            <person name="Barry K.W."/>
            <person name="Spatafora J."/>
            <person name="Grigoriev I.V."/>
            <person name="Martin F.M."/>
            <person name="Pujade-Renaud V."/>
        </authorList>
    </citation>
    <scope>NUCLEOTIDE SEQUENCE [LARGE SCALE GENOMIC DNA]</scope>
    <source>
        <strain evidence="1 2">Philippines</strain>
    </source>
</reference>
<dbReference type="OrthoDB" id="197068at2759"/>
<dbReference type="SUPFAM" id="SSF53697">
    <property type="entry name" value="SIS domain"/>
    <property type="match status" value="1"/>
</dbReference>
<gene>
    <name evidence="1" type="ORF">BS50DRAFT_640630</name>
</gene>
<organism evidence="1 2">
    <name type="scientific">Corynespora cassiicola Philippines</name>
    <dbReference type="NCBI Taxonomy" id="1448308"/>
    <lineage>
        <taxon>Eukaryota</taxon>
        <taxon>Fungi</taxon>
        <taxon>Dikarya</taxon>
        <taxon>Ascomycota</taxon>
        <taxon>Pezizomycotina</taxon>
        <taxon>Dothideomycetes</taxon>
        <taxon>Pleosporomycetidae</taxon>
        <taxon>Pleosporales</taxon>
        <taxon>Corynesporascaceae</taxon>
        <taxon>Corynespora</taxon>
    </lineage>
</organism>
<dbReference type="Gene3D" id="3.40.50.10490">
    <property type="entry name" value="Glucose-6-phosphate isomerase like protein, domain 1"/>
    <property type="match status" value="1"/>
</dbReference>
<evidence type="ECO:0000313" key="2">
    <source>
        <dbReference type="Proteomes" id="UP000240883"/>
    </source>
</evidence>
<dbReference type="Proteomes" id="UP000240883">
    <property type="component" value="Unassembled WGS sequence"/>
</dbReference>
<dbReference type="STRING" id="1448308.A0A2T2N3B3"/>
<sequence length="273" mass="30921">MSHTCQSLGPQALENLFLSVENLSMTLCIGISQSGKTPETVTLMHTLRERFDHAGLDYRKLLLWLAGPISDSVVLQSGHMIGMMGFEQVVVSLQMPAESCAVVKAMLTMDVLSVFVSSVTYHRRMGFVTHPKVNLYKRRAAKLMTVNRDDEYRGMDPSSILHNDFPMYLKRNPQTCFVEVLRYGRSPFAYHEEVKAKLITGFSKVIQAVDIEVFQVFVIVVLEDYLLKVEGISEQTICGNIRLLQAIARATYETLYPKAFLLRLRDEFLQATS</sequence>
<protein>
    <submittedName>
        <fullName evidence="1">Uncharacterized protein</fullName>
    </submittedName>
</protein>
<dbReference type="EMBL" id="KZ678152">
    <property type="protein sequence ID" value="PSN59923.1"/>
    <property type="molecule type" value="Genomic_DNA"/>
</dbReference>
<evidence type="ECO:0000313" key="1">
    <source>
        <dbReference type="EMBL" id="PSN59923.1"/>
    </source>
</evidence>
<proteinExistence type="predicted"/>
<name>A0A2T2N3B3_CORCC</name>
<dbReference type="InterPro" id="IPR046348">
    <property type="entry name" value="SIS_dom_sf"/>
</dbReference>